<feature type="compositionally biased region" description="Low complexity" evidence="1">
    <location>
        <begin position="227"/>
        <end position="247"/>
    </location>
</feature>
<evidence type="ECO:0000313" key="2">
    <source>
        <dbReference type="EMBL" id="GLI63926.1"/>
    </source>
</evidence>
<comment type="caution">
    <text evidence="2">The sequence shown here is derived from an EMBL/GenBank/DDBJ whole genome shotgun (WGS) entry which is preliminary data.</text>
</comment>
<accession>A0ABQ5S2P1</accession>
<feature type="region of interest" description="Disordered" evidence="1">
    <location>
        <begin position="567"/>
        <end position="623"/>
    </location>
</feature>
<evidence type="ECO:0000256" key="1">
    <source>
        <dbReference type="SAM" id="MobiDB-lite"/>
    </source>
</evidence>
<sequence length="923" mass="93384">MGGACGFGGRGGRCTCAGDRCGGRGTAAEQAASHDVNQLPEACRFPREAAKGAPKGTLTEAMAKDGSTKETTAKRCPPYPIGPWDRAPDWAPPPLVGGVTTAHQDQVPLSAPPAVPSPQGQQLSLQQQACYQPSSLLQPPLLSPQQHHYQLSQQQQPWRLPTVVMPSQATQGPSTACSTAHAVLVSSSAPCSASSVPILSLGQLATLTSKDRVAICPSNPDFTSQAPVTSSLPPQQSVQQPQPQHPSEWQPQSAPEIFEIVRTASANTSLQPSCSAGGGAAAAAAAAAVNRATDTATLRNNAATVLTTTLSFPCLHLELPSPLLQQQQQQPAQVHLAHQAQVAAAVHPQRVNAVGGMTEAQHPPAVQAHCQTQRQIPGAQLSEDRSFEVPLSNLSRNPAVAQQPSNMDSRSQASTARTAIATGNGTADGGIGPAGTAKSGAPGGGGGGSTVRQAPGPSADLSLLLHDEVLISSPLAMSHASQVSSRSDASSVPRCYTDLGALAPRHCSGGNGGSGDGSRQRCSGGAAVAAATAVPGVVDTFRCGSLYDQDDGLSRWGWLTDEEEQRAQEREEWGDNGSRKRVSAAAKRPVSARRRVAAGSTAALAGGHAGAKPRQKATATTAAAAAASRTSAGGGGGNLARAIGPAASASVGRDALADAVGFLRSVPSSRVGWGGCGGGGSAGTGAGSIPSCGPLNAQQPQQLFNHQQFHSHTRSQSTAAVHHARGTAAASASSAIAACTNPAWTGRTSMHRRSARAPVSSRFDCSGGASAAATTGGGGVRDATATTPPLKRGGGIRRAVDRRISVLYLSDTSCSSTCESPRTSPWKRRCRRPGASTGGADASVPVPGRRTGGGAAFSSPKGAVVMGTGKMPASQEARRGSGGGSYVSSQQRGTGSPFRQAAAAAFTGASSRRPLLVRGGAPA</sequence>
<feature type="compositionally biased region" description="Polar residues" evidence="1">
    <location>
        <begin position="395"/>
        <end position="425"/>
    </location>
</feature>
<feature type="region of interest" description="Disordered" evidence="1">
    <location>
        <begin position="106"/>
        <end position="127"/>
    </location>
</feature>
<feature type="compositionally biased region" description="Basic and acidic residues" evidence="1">
    <location>
        <begin position="62"/>
        <end position="73"/>
    </location>
</feature>
<keyword evidence="3" id="KW-1185">Reference proteome</keyword>
<dbReference type="Proteomes" id="UP001165090">
    <property type="component" value="Unassembled WGS sequence"/>
</dbReference>
<feature type="region of interest" description="Disordered" evidence="1">
    <location>
        <begin position="46"/>
        <end position="88"/>
    </location>
</feature>
<organism evidence="2 3">
    <name type="scientific">Volvox africanus</name>
    <dbReference type="NCBI Taxonomy" id="51714"/>
    <lineage>
        <taxon>Eukaryota</taxon>
        <taxon>Viridiplantae</taxon>
        <taxon>Chlorophyta</taxon>
        <taxon>core chlorophytes</taxon>
        <taxon>Chlorophyceae</taxon>
        <taxon>CS clade</taxon>
        <taxon>Chlamydomonadales</taxon>
        <taxon>Volvocaceae</taxon>
        <taxon>Volvox</taxon>
    </lineage>
</organism>
<feature type="region of interest" description="Disordered" evidence="1">
    <location>
        <begin position="818"/>
        <end position="923"/>
    </location>
</feature>
<feature type="region of interest" description="Disordered" evidence="1">
    <location>
        <begin position="747"/>
        <end position="794"/>
    </location>
</feature>
<protein>
    <submittedName>
        <fullName evidence="2">Uncharacterized protein</fullName>
    </submittedName>
</protein>
<dbReference type="EMBL" id="BSDZ01000017">
    <property type="protein sequence ID" value="GLI63926.1"/>
    <property type="molecule type" value="Genomic_DNA"/>
</dbReference>
<gene>
    <name evidence="2" type="ORF">VaNZ11_007061</name>
</gene>
<feature type="compositionally biased region" description="Low complexity" evidence="1">
    <location>
        <begin position="117"/>
        <end position="127"/>
    </location>
</feature>
<evidence type="ECO:0000313" key="3">
    <source>
        <dbReference type="Proteomes" id="UP001165090"/>
    </source>
</evidence>
<feature type="region of interest" description="Disordered" evidence="1">
    <location>
        <begin position="707"/>
        <end position="726"/>
    </location>
</feature>
<reference evidence="2 3" key="1">
    <citation type="journal article" date="2023" name="IScience">
        <title>Expanded male sex-determining region conserved during the evolution of homothallism in the green alga Volvox.</title>
        <authorList>
            <person name="Yamamoto K."/>
            <person name="Matsuzaki R."/>
            <person name="Mahakham W."/>
            <person name="Heman W."/>
            <person name="Sekimoto H."/>
            <person name="Kawachi M."/>
            <person name="Minakuchi Y."/>
            <person name="Toyoda A."/>
            <person name="Nozaki H."/>
        </authorList>
    </citation>
    <scope>NUCLEOTIDE SEQUENCE [LARGE SCALE GENOMIC DNA]</scope>
    <source>
        <strain evidence="2 3">NIES-4468</strain>
    </source>
</reference>
<proteinExistence type="predicted"/>
<name>A0ABQ5S2P1_9CHLO</name>
<feature type="region of interest" description="Disordered" evidence="1">
    <location>
        <begin position="218"/>
        <end position="251"/>
    </location>
</feature>
<feature type="region of interest" description="Disordered" evidence="1">
    <location>
        <begin position="395"/>
        <end position="458"/>
    </location>
</feature>